<sequence length="77" mass="7504">MTVGCLAAAAAAMPLAGTWSVLGIDQAAAVAADAVLCAVGAALPDRSRNVRQLLCGWPAAPLAFGGGGSRDVAAVLR</sequence>
<proteinExistence type="predicted"/>
<protein>
    <submittedName>
        <fullName evidence="2">Uncharacterized protein</fullName>
    </submittedName>
</protein>
<gene>
    <name evidence="2" type="ORF">GCM10011594_39960</name>
</gene>
<accession>A0A917T9Z9</accession>
<feature type="signal peptide" evidence="1">
    <location>
        <begin position="1"/>
        <end position="23"/>
    </location>
</feature>
<organism evidence="2 3">
    <name type="scientific">Nakamurella endophytica</name>
    <dbReference type="NCBI Taxonomy" id="1748367"/>
    <lineage>
        <taxon>Bacteria</taxon>
        <taxon>Bacillati</taxon>
        <taxon>Actinomycetota</taxon>
        <taxon>Actinomycetes</taxon>
        <taxon>Nakamurellales</taxon>
        <taxon>Nakamurellaceae</taxon>
        <taxon>Nakamurella</taxon>
    </lineage>
</organism>
<dbReference type="EMBL" id="BMNA01000015">
    <property type="protein sequence ID" value="GGM15964.1"/>
    <property type="molecule type" value="Genomic_DNA"/>
</dbReference>
<dbReference type="RefSeq" id="WP_188944633.1">
    <property type="nucleotide sequence ID" value="NZ_BMNA01000015.1"/>
</dbReference>
<name>A0A917T9Z9_9ACTN</name>
<reference evidence="2" key="2">
    <citation type="submission" date="2020-09" db="EMBL/GenBank/DDBJ databases">
        <authorList>
            <person name="Sun Q."/>
            <person name="Zhou Y."/>
        </authorList>
    </citation>
    <scope>NUCLEOTIDE SEQUENCE</scope>
    <source>
        <strain evidence="2">CGMCC 4.7308</strain>
    </source>
</reference>
<dbReference type="Proteomes" id="UP000655208">
    <property type="component" value="Unassembled WGS sequence"/>
</dbReference>
<evidence type="ECO:0000313" key="2">
    <source>
        <dbReference type="EMBL" id="GGM15964.1"/>
    </source>
</evidence>
<reference evidence="2" key="1">
    <citation type="journal article" date="2014" name="Int. J. Syst. Evol. Microbiol.">
        <title>Complete genome sequence of Corynebacterium casei LMG S-19264T (=DSM 44701T), isolated from a smear-ripened cheese.</title>
        <authorList>
            <consortium name="US DOE Joint Genome Institute (JGI-PGF)"/>
            <person name="Walter F."/>
            <person name="Albersmeier A."/>
            <person name="Kalinowski J."/>
            <person name="Ruckert C."/>
        </authorList>
    </citation>
    <scope>NUCLEOTIDE SEQUENCE</scope>
    <source>
        <strain evidence="2">CGMCC 4.7308</strain>
    </source>
</reference>
<keyword evidence="1" id="KW-0732">Signal</keyword>
<feature type="chain" id="PRO_5039334957" evidence="1">
    <location>
        <begin position="24"/>
        <end position="77"/>
    </location>
</feature>
<dbReference type="AlphaFoldDB" id="A0A917T9Z9"/>
<keyword evidence="3" id="KW-1185">Reference proteome</keyword>
<comment type="caution">
    <text evidence="2">The sequence shown here is derived from an EMBL/GenBank/DDBJ whole genome shotgun (WGS) entry which is preliminary data.</text>
</comment>
<evidence type="ECO:0000256" key="1">
    <source>
        <dbReference type="SAM" id="SignalP"/>
    </source>
</evidence>
<evidence type="ECO:0000313" key="3">
    <source>
        <dbReference type="Proteomes" id="UP000655208"/>
    </source>
</evidence>